<sequence length="102" mass="11408">MECAPCSGEAFITGGSHQICGWGLSKRRLNVPTAQGNKPISGRQKRKVWKGMKPSTRPNHENPIAGWQMRPLCAPHQDRGRVQGETLLSGKTIRWKFVQRST</sequence>
<proteinExistence type="predicted"/>
<reference evidence="2" key="1">
    <citation type="submission" date="2020-08" db="EMBL/GenBank/DDBJ databases">
        <title>Multicomponent nature underlies the extraordinary mechanical properties of spider dragline silk.</title>
        <authorList>
            <person name="Kono N."/>
            <person name="Nakamura H."/>
            <person name="Mori M."/>
            <person name="Yoshida Y."/>
            <person name="Ohtoshi R."/>
            <person name="Malay A.D."/>
            <person name="Moran D.A.P."/>
            <person name="Tomita M."/>
            <person name="Numata K."/>
            <person name="Arakawa K."/>
        </authorList>
    </citation>
    <scope>NUCLEOTIDE SEQUENCE</scope>
</reference>
<organism evidence="2 3">
    <name type="scientific">Trichonephila inaurata madagascariensis</name>
    <dbReference type="NCBI Taxonomy" id="2747483"/>
    <lineage>
        <taxon>Eukaryota</taxon>
        <taxon>Metazoa</taxon>
        <taxon>Ecdysozoa</taxon>
        <taxon>Arthropoda</taxon>
        <taxon>Chelicerata</taxon>
        <taxon>Arachnida</taxon>
        <taxon>Araneae</taxon>
        <taxon>Araneomorphae</taxon>
        <taxon>Entelegynae</taxon>
        <taxon>Araneoidea</taxon>
        <taxon>Nephilidae</taxon>
        <taxon>Trichonephila</taxon>
        <taxon>Trichonephila inaurata</taxon>
    </lineage>
</organism>
<dbReference type="Proteomes" id="UP000886998">
    <property type="component" value="Unassembled WGS sequence"/>
</dbReference>
<name>A0A8X6I407_9ARAC</name>
<accession>A0A8X6I407</accession>
<evidence type="ECO:0000256" key="1">
    <source>
        <dbReference type="SAM" id="MobiDB-lite"/>
    </source>
</evidence>
<protein>
    <submittedName>
        <fullName evidence="2">Uncharacterized protein</fullName>
    </submittedName>
</protein>
<feature type="region of interest" description="Disordered" evidence="1">
    <location>
        <begin position="32"/>
        <end position="66"/>
    </location>
</feature>
<dbReference type="EMBL" id="BMAV01024123">
    <property type="protein sequence ID" value="GFS30293.1"/>
    <property type="molecule type" value="Genomic_DNA"/>
</dbReference>
<comment type="caution">
    <text evidence="2">The sequence shown here is derived from an EMBL/GenBank/DDBJ whole genome shotgun (WGS) entry which is preliminary data.</text>
</comment>
<evidence type="ECO:0000313" key="2">
    <source>
        <dbReference type="EMBL" id="GFS30293.1"/>
    </source>
</evidence>
<gene>
    <name evidence="2" type="ORF">TNIN_7241</name>
</gene>
<evidence type="ECO:0000313" key="3">
    <source>
        <dbReference type="Proteomes" id="UP000886998"/>
    </source>
</evidence>
<dbReference type="AlphaFoldDB" id="A0A8X6I407"/>
<keyword evidence="3" id="KW-1185">Reference proteome</keyword>